<dbReference type="Proteomes" id="UP001164305">
    <property type="component" value="Chromosome"/>
</dbReference>
<dbReference type="SMART" id="SM00947">
    <property type="entry name" value="Pro_CA"/>
    <property type="match status" value="1"/>
</dbReference>
<dbReference type="InterPro" id="IPR015892">
    <property type="entry name" value="Carbonic_anhydrase_CS"/>
</dbReference>
<protein>
    <recommendedName>
        <fullName evidence="2 7">Carbonic anhydrase</fullName>
        <ecNumber evidence="2 7">4.2.1.1</ecNumber>
    </recommendedName>
    <alternativeName>
        <fullName evidence="7">Carbonate dehydratase</fullName>
    </alternativeName>
</protein>
<sequence length="213" mass="21680">MTVPPASAAPTASDGADATPQAALERLLAGNRRFAAGTPSHPHQSANHRQLLTGGQSPYAVVLGCSDSRASVELLFDQGFGDVFVVRNAGQVVGRAGSAQASIEFAVAELGVQVVFVLGHESCGAVAATVAHLAGGGDLPGAMPILVDLTREHLDPEDPSHDAVRRHVAGTVQDLLAESTIVAEAVADGRVVVAGGVYGLEDGLVRPVEDARA</sequence>
<dbReference type="EMBL" id="CP107020">
    <property type="protein sequence ID" value="UYG17019.1"/>
    <property type="molecule type" value="Genomic_DNA"/>
</dbReference>
<comment type="similarity">
    <text evidence="1 7">Belongs to the beta-class carbonic anhydrase family.</text>
</comment>
<keyword evidence="9" id="KW-1185">Reference proteome</keyword>
<evidence type="ECO:0000256" key="2">
    <source>
        <dbReference type="ARBA" id="ARBA00012925"/>
    </source>
</evidence>
<evidence type="ECO:0000256" key="4">
    <source>
        <dbReference type="ARBA" id="ARBA00023239"/>
    </source>
</evidence>
<organism evidence="8 9">
    <name type="scientific">Brachybacterium huguangmaarense</name>
    <dbReference type="NCBI Taxonomy" id="1652028"/>
    <lineage>
        <taxon>Bacteria</taxon>
        <taxon>Bacillati</taxon>
        <taxon>Actinomycetota</taxon>
        <taxon>Actinomycetes</taxon>
        <taxon>Micrococcales</taxon>
        <taxon>Dermabacteraceae</taxon>
        <taxon>Brachybacterium</taxon>
    </lineage>
</organism>
<evidence type="ECO:0000313" key="8">
    <source>
        <dbReference type="EMBL" id="UYG17019.1"/>
    </source>
</evidence>
<evidence type="ECO:0000256" key="6">
    <source>
        <dbReference type="ARBA" id="ARBA00048348"/>
    </source>
</evidence>
<keyword evidence="4 7" id="KW-0456">Lyase</keyword>
<dbReference type="InterPro" id="IPR036874">
    <property type="entry name" value="Carbonic_anhydrase_sf"/>
</dbReference>
<proteinExistence type="inferred from homology"/>
<dbReference type="CDD" id="cd03378">
    <property type="entry name" value="beta_CA_cladeC"/>
    <property type="match status" value="1"/>
</dbReference>
<comment type="function">
    <text evidence="7">Reversible hydration of carbon dioxide.</text>
</comment>
<reference evidence="8" key="1">
    <citation type="submission" date="2022-10" db="EMBL/GenBank/DDBJ databases">
        <title>Whole-Genome Sequencing of Brachybacterium huguangmaarense BRM-3, Isolated from Betula schmidtii.</title>
        <authorList>
            <person name="Haam D."/>
        </authorList>
    </citation>
    <scope>NUCLEOTIDE SEQUENCE</scope>
    <source>
        <strain evidence="8">BRM-3</strain>
    </source>
</reference>
<dbReference type="InterPro" id="IPR001765">
    <property type="entry name" value="Carbonic_anhydrase"/>
</dbReference>
<comment type="catalytic activity">
    <reaction evidence="6 7">
        <text>hydrogencarbonate + H(+) = CO2 + H2O</text>
        <dbReference type="Rhea" id="RHEA:10748"/>
        <dbReference type="ChEBI" id="CHEBI:15377"/>
        <dbReference type="ChEBI" id="CHEBI:15378"/>
        <dbReference type="ChEBI" id="CHEBI:16526"/>
        <dbReference type="ChEBI" id="CHEBI:17544"/>
        <dbReference type="EC" id="4.2.1.1"/>
    </reaction>
</comment>
<evidence type="ECO:0000256" key="3">
    <source>
        <dbReference type="ARBA" id="ARBA00022833"/>
    </source>
</evidence>
<dbReference type="SUPFAM" id="SSF53056">
    <property type="entry name" value="beta-carbonic anhydrase, cab"/>
    <property type="match status" value="1"/>
</dbReference>
<evidence type="ECO:0000256" key="1">
    <source>
        <dbReference type="ARBA" id="ARBA00006217"/>
    </source>
</evidence>
<dbReference type="PANTHER" id="PTHR11002">
    <property type="entry name" value="CARBONIC ANHYDRASE"/>
    <property type="match status" value="1"/>
</dbReference>
<dbReference type="PANTHER" id="PTHR11002:SF79">
    <property type="entry name" value="CARBONIC ANHYDRASE 2"/>
    <property type="match status" value="1"/>
</dbReference>
<name>A0ABY6G231_9MICO</name>
<dbReference type="Gene3D" id="3.40.1050.10">
    <property type="entry name" value="Carbonic anhydrase"/>
    <property type="match status" value="1"/>
</dbReference>
<dbReference type="RefSeq" id="WP_263594229.1">
    <property type="nucleotide sequence ID" value="NZ_CP107020.1"/>
</dbReference>
<evidence type="ECO:0000313" key="9">
    <source>
        <dbReference type="Proteomes" id="UP001164305"/>
    </source>
</evidence>
<dbReference type="Pfam" id="PF00484">
    <property type="entry name" value="Pro_CA"/>
    <property type="match status" value="1"/>
</dbReference>
<dbReference type="EC" id="4.2.1.1" evidence="2 7"/>
<accession>A0ABY6G231</accession>
<evidence type="ECO:0000256" key="5">
    <source>
        <dbReference type="ARBA" id="ARBA00024993"/>
    </source>
</evidence>
<evidence type="ECO:0000256" key="7">
    <source>
        <dbReference type="RuleBase" id="RU003956"/>
    </source>
</evidence>
<gene>
    <name evidence="8" type="ORF">BRM3_00860</name>
</gene>
<keyword evidence="3 7" id="KW-0862">Zinc</keyword>
<dbReference type="PROSITE" id="PS00705">
    <property type="entry name" value="PROK_CO2_ANHYDRASE_2"/>
    <property type="match status" value="1"/>
</dbReference>
<comment type="function">
    <text evidence="5">Catalyzes the reversible hydration of carbon dioxide to form bicarbonate.</text>
</comment>